<dbReference type="RefSeq" id="WP_311554030.1">
    <property type="nucleotide sequence ID" value="NZ_JAVREJ010000001.1"/>
</dbReference>
<protein>
    <submittedName>
        <fullName evidence="4">ArdC-like ssDNA-binding domain-containing protein</fullName>
    </submittedName>
</protein>
<evidence type="ECO:0000259" key="3">
    <source>
        <dbReference type="Pfam" id="PF08401"/>
    </source>
</evidence>
<keyword evidence="5" id="KW-1185">Reference proteome</keyword>
<feature type="domain" description="IrrE N-terminal-like" evidence="2">
    <location>
        <begin position="202"/>
        <end position="264"/>
    </location>
</feature>
<comment type="caution">
    <text evidence="4">The sequence shown here is derived from an EMBL/GenBank/DDBJ whole genome shotgun (WGS) entry which is preliminary data.</text>
</comment>
<name>A0ABU2N2I6_9PSEU</name>
<evidence type="ECO:0000259" key="2">
    <source>
        <dbReference type="Pfam" id="PF06114"/>
    </source>
</evidence>
<organism evidence="4 5">
    <name type="scientific">Pseudonocardia charpentierae</name>
    <dbReference type="NCBI Taxonomy" id="3075545"/>
    <lineage>
        <taxon>Bacteria</taxon>
        <taxon>Bacillati</taxon>
        <taxon>Actinomycetota</taxon>
        <taxon>Actinomycetes</taxon>
        <taxon>Pseudonocardiales</taxon>
        <taxon>Pseudonocardiaceae</taxon>
        <taxon>Pseudonocardia</taxon>
    </lineage>
</organism>
<dbReference type="InterPro" id="IPR013610">
    <property type="entry name" value="ArdC_N"/>
</dbReference>
<evidence type="ECO:0000313" key="5">
    <source>
        <dbReference type="Proteomes" id="UP001183202"/>
    </source>
</evidence>
<evidence type="ECO:0000313" key="4">
    <source>
        <dbReference type="EMBL" id="MDT0348131.1"/>
    </source>
</evidence>
<feature type="compositionally biased region" description="Low complexity" evidence="1">
    <location>
        <begin position="1"/>
        <end position="20"/>
    </location>
</feature>
<feature type="region of interest" description="Disordered" evidence="1">
    <location>
        <begin position="1"/>
        <end position="28"/>
    </location>
</feature>
<dbReference type="InterPro" id="IPR010359">
    <property type="entry name" value="IrrE_HExxH"/>
</dbReference>
<dbReference type="Pfam" id="PF06114">
    <property type="entry name" value="Peptidase_M78"/>
    <property type="match status" value="1"/>
</dbReference>
<reference evidence="5" key="1">
    <citation type="submission" date="2023-07" db="EMBL/GenBank/DDBJ databases">
        <title>30 novel species of actinomycetes from the DSMZ collection.</title>
        <authorList>
            <person name="Nouioui I."/>
        </authorList>
    </citation>
    <scope>NUCLEOTIDE SEQUENCE [LARGE SCALE GENOMIC DNA]</scope>
    <source>
        <strain evidence="5">DSM 45834</strain>
    </source>
</reference>
<feature type="domain" description="N-terminal" evidence="3">
    <location>
        <begin position="51"/>
        <end position="114"/>
    </location>
</feature>
<evidence type="ECO:0000256" key="1">
    <source>
        <dbReference type="SAM" id="MobiDB-lite"/>
    </source>
</evidence>
<dbReference type="EMBL" id="JAVREJ010000001">
    <property type="protein sequence ID" value="MDT0348131.1"/>
    <property type="molecule type" value="Genomic_DNA"/>
</dbReference>
<dbReference type="Pfam" id="PF08401">
    <property type="entry name" value="ArdcN"/>
    <property type="match status" value="1"/>
</dbReference>
<sequence>MDTTTTTEQRTRGTSGTTSRKVQVGKTPADRAAEVEALAEQLTDTVTALTTSAAWLEMLRVAARFTRYSSTNVLLLWMQAEQRGVTLSRVAGYRAWQAIGRQVVKGARSFAVKAPVRRRLTLEEATERARSGQRPAFDADGRPALVVRGFKLERVFRYEDTEGEPLPEVPEVGYVTGDTPTGAWDALSALVTREGYQLTAEAEDGDTRGHTDFTRRVVNIDPRYHLAERVHILVHELGHIRCDHENRRKVSRAQRETEAESVAFIVCSVLGLELGDVAAVYVGGWTDGDPDTITAAQVAIHTAARGVLADLEDNRNEHGDDEDVST</sequence>
<gene>
    <name evidence="4" type="ORF">RM445_01155</name>
</gene>
<accession>A0ABU2N2I6</accession>
<dbReference type="Proteomes" id="UP001183202">
    <property type="component" value="Unassembled WGS sequence"/>
</dbReference>
<proteinExistence type="predicted"/>